<evidence type="ECO:0000313" key="2">
    <source>
        <dbReference type="Proteomes" id="UP000799437"/>
    </source>
</evidence>
<accession>A0A6A6WC69</accession>
<keyword evidence="2" id="KW-1185">Reference proteome</keyword>
<dbReference type="GeneID" id="54481474"/>
<reference evidence="1" key="1">
    <citation type="journal article" date="2020" name="Stud. Mycol.">
        <title>101 Dothideomycetes genomes: a test case for predicting lifestyles and emergence of pathogens.</title>
        <authorList>
            <person name="Haridas S."/>
            <person name="Albert R."/>
            <person name="Binder M."/>
            <person name="Bloem J."/>
            <person name="Labutti K."/>
            <person name="Salamov A."/>
            <person name="Andreopoulos B."/>
            <person name="Baker S."/>
            <person name="Barry K."/>
            <person name="Bills G."/>
            <person name="Bluhm B."/>
            <person name="Cannon C."/>
            <person name="Castanera R."/>
            <person name="Culley D."/>
            <person name="Daum C."/>
            <person name="Ezra D."/>
            <person name="Gonzalez J."/>
            <person name="Henrissat B."/>
            <person name="Kuo A."/>
            <person name="Liang C."/>
            <person name="Lipzen A."/>
            <person name="Lutzoni F."/>
            <person name="Magnuson J."/>
            <person name="Mondo S."/>
            <person name="Nolan M."/>
            <person name="Ohm R."/>
            <person name="Pangilinan J."/>
            <person name="Park H.-J."/>
            <person name="Ramirez L."/>
            <person name="Alfaro M."/>
            <person name="Sun H."/>
            <person name="Tritt A."/>
            <person name="Yoshinaga Y."/>
            <person name="Zwiers L.-H."/>
            <person name="Turgeon B."/>
            <person name="Goodwin S."/>
            <person name="Spatafora J."/>
            <person name="Crous P."/>
            <person name="Grigoriev I."/>
        </authorList>
    </citation>
    <scope>NUCLEOTIDE SEQUENCE</scope>
    <source>
        <strain evidence="1">CBS 121739</strain>
    </source>
</reference>
<gene>
    <name evidence="1" type="ORF">EJ05DRAFT_279015</name>
</gene>
<dbReference type="RefSeq" id="XP_033602754.1">
    <property type="nucleotide sequence ID" value="XM_033740420.1"/>
</dbReference>
<dbReference type="AlphaFoldDB" id="A0A6A6WC69"/>
<dbReference type="EMBL" id="ML996568">
    <property type="protein sequence ID" value="KAF2760303.1"/>
    <property type="molecule type" value="Genomic_DNA"/>
</dbReference>
<proteinExistence type="predicted"/>
<organism evidence="1 2">
    <name type="scientific">Pseudovirgaria hyperparasitica</name>
    <dbReference type="NCBI Taxonomy" id="470096"/>
    <lineage>
        <taxon>Eukaryota</taxon>
        <taxon>Fungi</taxon>
        <taxon>Dikarya</taxon>
        <taxon>Ascomycota</taxon>
        <taxon>Pezizomycotina</taxon>
        <taxon>Dothideomycetes</taxon>
        <taxon>Dothideomycetes incertae sedis</taxon>
        <taxon>Acrospermales</taxon>
        <taxon>Acrospermaceae</taxon>
        <taxon>Pseudovirgaria</taxon>
    </lineage>
</organism>
<sequence length="136" mass="15026">MRIQQPSDGMNMDEDRPNSSHRAFYSILTASVSGAGKPAISAIWGLLSCIHVHDSKWIESSVPRPNICTARSTWSQRHKGGMDGMSSSIAAACLPRHTKTMDDGILLLRVHTIGHDRRADLKQPSHWRAARLEGTK</sequence>
<protein>
    <submittedName>
        <fullName evidence="1">Uncharacterized protein</fullName>
    </submittedName>
</protein>
<evidence type="ECO:0000313" key="1">
    <source>
        <dbReference type="EMBL" id="KAF2760303.1"/>
    </source>
</evidence>
<dbReference type="Proteomes" id="UP000799437">
    <property type="component" value="Unassembled WGS sequence"/>
</dbReference>
<name>A0A6A6WC69_9PEZI</name>